<feature type="repeat" description="WD" evidence="8">
    <location>
        <begin position="305"/>
        <end position="337"/>
    </location>
</feature>
<dbReference type="FunFam" id="2.130.10.10:FF:000511">
    <property type="entry name" value="WD repeat domain 37"/>
    <property type="match status" value="1"/>
</dbReference>
<evidence type="ECO:0000313" key="9">
    <source>
        <dbReference type="EMBL" id="CAD7589428.1"/>
    </source>
</evidence>
<dbReference type="InterPro" id="IPR019775">
    <property type="entry name" value="WD40_repeat_CS"/>
</dbReference>
<keyword evidence="3" id="KW-0963">Cytoplasm</keyword>
<accession>A0A7R9JU14</accession>
<evidence type="ECO:0000256" key="3">
    <source>
        <dbReference type="ARBA" id="ARBA00022490"/>
    </source>
</evidence>
<evidence type="ECO:0000256" key="4">
    <source>
        <dbReference type="ARBA" id="ARBA00022574"/>
    </source>
</evidence>
<dbReference type="GO" id="GO:0005737">
    <property type="term" value="C:cytoplasm"/>
    <property type="evidence" value="ECO:0007669"/>
    <property type="project" value="UniProtKB-SubCell"/>
</dbReference>
<dbReference type="InterPro" id="IPR001680">
    <property type="entry name" value="WD40_rpt"/>
</dbReference>
<proteinExistence type="predicted"/>
<keyword evidence="5" id="KW-0677">Repeat</keyword>
<feature type="repeat" description="WD" evidence="8">
    <location>
        <begin position="421"/>
        <end position="455"/>
    </location>
</feature>
<evidence type="ECO:0000256" key="1">
    <source>
        <dbReference type="ARBA" id="ARBA00004123"/>
    </source>
</evidence>
<reference evidence="9" key="1">
    <citation type="submission" date="2020-11" db="EMBL/GenBank/DDBJ databases">
        <authorList>
            <person name="Tran Van P."/>
        </authorList>
    </citation>
    <scope>NUCLEOTIDE SEQUENCE</scope>
</reference>
<evidence type="ECO:0000256" key="8">
    <source>
        <dbReference type="PROSITE-ProRule" id="PRU00221"/>
    </source>
</evidence>
<evidence type="ECO:0000256" key="6">
    <source>
        <dbReference type="ARBA" id="ARBA00023242"/>
    </source>
</evidence>
<dbReference type="SMART" id="SM00320">
    <property type="entry name" value="WD40"/>
    <property type="match status" value="7"/>
</dbReference>
<keyword evidence="4 8" id="KW-0853">WD repeat</keyword>
<dbReference type="InterPro" id="IPR020472">
    <property type="entry name" value="WD40_PAC1"/>
</dbReference>
<evidence type="ECO:0000256" key="5">
    <source>
        <dbReference type="ARBA" id="ARBA00022737"/>
    </source>
</evidence>
<dbReference type="InterPro" id="IPR015943">
    <property type="entry name" value="WD40/YVTN_repeat-like_dom_sf"/>
</dbReference>
<feature type="repeat" description="WD" evidence="8">
    <location>
        <begin position="379"/>
        <end position="420"/>
    </location>
</feature>
<dbReference type="InterPro" id="IPR036322">
    <property type="entry name" value="WD40_repeat_dom_sf"/>
</dbReference>
<dbReference type="AlphaFoldDB" id="A0A7R9JU14"/>
<dbReference type="PROSITE" id="PS50294">
    <property type="entry name" value="WD_REPEATS_REGION"/>
    <property type="match status" value="3"/>
</dbReference>
<sequence>MYHTRLEEAASKINELASCEQSTNDQWSSLASVLLATSVVEQRVELAVTPISPSVAVREDERYEGSLGVIMSADGYVINVNRKEVSNDLRIRKLHNYCELIVWYKDKLMVLIGAGKKDVHMISSLLSRDMPQDIQNNASKPPKSRRINIPRVHSNIENEIQNFQSAGFRPDIEGDGVLPSALRSRLQELFGQIEKEFETLYTENLNLQEKVDTLNERLERESYIVTGSSQKVKTAHKLKAQTSKIVSSFKGPTVSCSLVREFTGHRDGIWEVNVARPGQPIIGTASADHTACIWSIETGRCLLQYQGHTGSVNSIRFHPSRDLVLTSSGDQTAHIWQAAVNWDLPKAHSSEEELDTCEKSEDMEVCEGTPNLRTPLCELVGHNGVVMAADWLPGGDQVITASWDRTANLFDAETGELMHSLSGHDQELTHTSSHPTQRLVVTSSRDTTFRLWDFREPIHSVSVFQGHTETVTCAVFTREDKVVSGSDDRSVKVWDLRNMRSPLATIRTDSAANRLSVSSSGVVAIPHDNRQVRLFDLGGQRIARLPRTSRQGHRRMVCSVAWGEDSTNLSCNFFSCGFDRLILGWSVQSITKKIKQTCSKTQNDKKYILFIESTEQSTCSVEISLLQIILLSQLEKLVKKFHGS</sequence>
<dbReference type="PROSITE" id="PS00678">
    <property type="entry name" value="WD_REPEATS_1"/>
    <property type="match status" value="1"/>
</dbReference>
<feature type="repeat" description="WD" evidence="8">
    <location>
        <begin position="464"/>
        <end position="504"/>
    </location>
</feature>
<dbReference type="PRINTS" id="PR00320">
    <property type="entry name" value="GPROTEINBRPT"/>
</dbReference>
<feature type="repeat" description="WD" evidence="8">
    <location>
        <begin position="262"/>
        <end position="304"/>
    </location>
</feature>
<keyword evidence="6" id="KW-0539">Nucleus</keyword>
<dbReference type="Pfam" id="PF00400">
    <property type="entry name" value="WD40"/>
    <property type="match status" value="5"/>
</dbReference>
<gene>
    <name evidence="9" type="ORF">TGEB3V08_LOCUS3375</name>
</gene>
<name>A0A7R9JU14_TIMGE</name>
<dbReference type="EMBL" id="OE840067">
    <property type="protein sequence ID" value="CAD7589428.1"/>
    <property type="molecule type" value="Genomic_DNA"/>
</dbReference>
<organism evidence="9">
    <name type="scientific">Timema genevievae</name>
    <name type="common">Walking stick</name>
    <dbReference type="NCBI Taxonomy" id="629358"/>
    <lineage>
        <taxon>Eukaryota</taxon>
        <taxon>Metazoa</taxon>
        <taxon>Ecdysozoa</taxon>
        <taxon>Arthropoda</taxon>
        <taxon>Hexapoda</taxon>
        <taxon>Insecta</taxon>
        <taxon>Pterygota</taxon>
        <taxon>Neoptera</taxon>
        <taxon>Polyneoptera</taxon>
        <taxon>Phasmatodea</taxon>
        <taxon>Timematodea</taxon>
        <taxon>Timematoidea</taxon>
        <taxon>Timematidae</taxon>
        <taxon>Timema</taxon>
    </lineage>
</organism>
<comment type="subcellular location">
    <subcellularLocation>
        <location evidence="2">Cytoplasm</location>
    </subcellularLocation>
    <subcellularLocation>
        <location evidence="1">Nucleus</location>
    </subcellularLocation>
</comment>
<evidence type="ECO:0000256" key="2">
    <source>
        <dbReference type="ARBA" id="ARBA00004496"/>
    </source>
</evidence>
<dbReference type="PANTHER" id="PTHR19855">
    <property type="entry name" value="WD40 REPEAT PROTEIN 12, 37"/>
    <property type="match status" value="1"/>
</dbReference>
<dbReference type="CDD" id="cd00200">
    <property type="entry name" value="WD40"/>
    <property type="match status" value="1"/>
</dbReference>
<dbReference type="PANTHER" id="PTHR19855:SF12">
    <property type="entry name" value="WD REPEAT-CONTAINING PROTEIN 37"/>
    <property type="match status" value="1"/>
</dbReference>
<dbReference type="Gene3D" id="2.130.10.10">
    <property type="entry name" value="YVTN repeat-like/Quinoprotein amine dehydrogenase"/>
    <property type="match status" value="3"/>
</dbReference>
<dbReference type="GO" id="GO:0005634">
    <property type="term" value="C:nucleus"/>
    <property type="evidence" value="ECO:0007669"/>
    <property type="project" value="UniProtKB-SubCell"/>
</dbReference>
<evidence type="ECO:0000256" key="7">
    <source>
        <dbReference type="ARBA" id="ARBA00040954"/>
    </source>
</evidence>
<protein>
    <recommendedName>
        <fullName evidence="7">WD repeat-containing protein 37</fullName>
    </recommendedName>
</protein>
<dbReference type="PROSITE" id="PS50082">
    <property type="entry name" value="WD_REPEATS_2"/>
    <property type="match status" value="5"/>
</dbReference>
<dbReference type="SUPFAM" id="SSF50978">
    <property type="entry name" value="WD40 repeat-like"/>
    <property type="match status" value="1"/>
</dbReference>